<keyword evidence="3" id="KW-1185">Reference proteome</keyword>
<dbReference type="STRING" id="1579979.WM2015_2691"/>
<dbReference type="EMBL" id="CP012154">
    <property type="protein sequence ID" value="AKS43049.1"/>
    <property type="molecule type" value="Genomic_DNA"/>
</dbReference>
<dbReference type="GO" id="GO:0005829">
    <property type="term" value="C:cytosol"/>
    <property type="evidence" value="ECO:0007669"/>
    <property type="project" value="TreeGrafter"/>
</dbReference>
<evidence type="ECO:0000313" key="3">
    <source>
        <dbReference type="Proteomes" id="UP000066624"/>
    </source>
</evidence>
<proteinExistence type="predicted"/>
<protein>
    <recommendedName>
        <fullName evidence="1">SCP2 domain-containing protein</fullName>
    </recommendedName>
</protein>
<dbReference type="KEGG" id="wma:WM2015_2691"/>
<dbReference type="Pfam" id="PF02036">
    <property type="entry name" value="SCP2"/>
    <property type="match status" value="1"/>
</dbReference>
<dbReference type="InterPro" id="IPR036527">
    <property type="entry name" value="SCP2_sterol-bd_dom_sf"/>
</dbReference>
<dbReference type="AlphaFoldDB" id="A0A0K0XZD8"/>
<gene>
    <name evidence="2" type="ORF">WM2015_2691</name>
</gene>
<dbReference type="Proteomes" id="UP000066624">
    <property type="component" value="Chromosome"/>
</dbReference>
<dbReference type="PANTHER" id="PTHR10094">
    <property type="entry name" value="STEROL CARRIER PROTEIN 2 SCP-2 FAMILY PROTEIN"/>
    <property type="match status" value="1"/>
</dbReference>
<sequence>MPSHFHPDKIRDINATVRYVITGQGVWNITVSGGRVIVDQSDRPADATITMSAEDFMGLQSGTLNPMTAFMAGRVAIQGDLDTVLRFQSVFGQ</sequence>
<name>A0A0K0XZD8_9GAMM</name>
<feature type="domain" description="SCP2" evidence="1">
    <location>
        <begin position="7"/>
        <end position="91"/>
    </location>
</feature>
<dbReference type="InterPro" id="IPR003033">
    <property type="entry name" value="SCP2_sterol-bd_dom"/>
</dbReference>
<reference evidence="3" key="1">
    <citation type="submission" date="2015-07" db="EMBL/GenBank/DDBJ databases">
        <authorList>
            <person name="Kim K.M."/>
        </authorList>
    </citation>
    <scope>NUCLEOTIDE SEQUENCE [LARGE SCALE GENOMIC DNA]</scope>
    <source>
        <strain evidence="3">KCTC 42284</strain>
    </source>
</reference>
<dbReference type="SUPFAM" id="SSF55718">
    <property type="entry name" value="SCP-like"/>
    <property type="match status" value="1"/>
</dbReference>
<dbReference type="Gene3D" id="3.30.1050.10">
    <property type="entry name" value="SCP2 sterol-binding domain"/>
    <property type="match status" value="1"/>
</dbReference>
<evidence type="ECO:0000259" key="1">
    <source>
        <dbReference type="Pfam" id="PF02036"/>
    </source>
</evidence>
<organism evidence="2 3">
    <name type="scientific">Wenzhouxiangella marina</name>
    <dbReference type="NCBI Taxonomy" id="1579979"/>
    <lineage>
        <taxon>Bacteria</taxon>
        <taxon>Pseudomonadati</taxon>
        <taxon>Pseudomonadota</taxon>
        <taxon>Gammaproteobacteria</taxon>
        <taxon>Chromatiales</taxon>
        <taxon>Wenzhouxiangellaceae</taxon>
        <taxon>Wenzhouxiangella</taxon>
    </lineage>
</organism>
<accession>A0A0K0XZD8</accession>
<evidence type="ECO:0000313" key="2">
    <source>
        <dbReference type="EMBL" id="AKS43049.1"/>
    </source>
</evidence>
<dbReference type="PANTHER" id="PTHR10094:SF25">
    <property type="entry name" value="SCP2 STEROL-BINDING DOMAIN-CONTAINING PROTEIN 1"/>
    <property type="match status" value="1"/>
</dbReference>